<keyword evidence="7" id="KW-0712">Selenocysteine</keyword>
<evidence type="ECO:0000256" key="1">
    <source>
        <dbReference type="ARBA" id="ARBA00004389"/>
    </source>
</evidence>
<dbReference type="Pfam" id="PF06936">
    <property type="entry name" value="Selenoprotein_S"/>
    <property type="match status" value="1"/>
</dbReference>
<keyword evidence="14" id="KW-1185">Reference proteome</keyword>
<feature type="transmembrane region" description="Helical" evidence="12">
    <location>
        <begin position="21"/>
        <end position="44"/>
    </location>
</feature>
<evidence type="ECO:0000313" key="13">
    <source>
        <dbReference type="EMBL" id="KAG6464321.1"/>
    </source>
</evidence>
<keyword evidence="5 12" id="KW-0812">Transmembrane</keyword>
<feature type="region of interest" description="Disordered" evidence="11">
    <location>
        <begin position="133"/>
        <end position="160"/>
    </location>
</feature>
<protein>
    <recommendedName>
        <fullName evidence="15">Selenoprotein S</fullName>
    </recommendedName>
</protein>
<keyword evidence="8 12" id="KW-1133">Transmembrane helix</keyword>
<dbReference type="PANTHER" id="PTHR28621:SF1">
    <property type="entry name" value="SELENOPROTEIN S"/>
    <property type="match status" value="1"/>
</dbReference>
<reference evidence="13" key="2">
    <citation type="submission" date="2020-12" db="EMBL/GenBank/DDBJ databases">
        <authorList>
            <person name="Kanost M."/>
        </authorList>
    </citation>
    <scope>NUCLEOTIDE SEQUENCE</scope>
</reference>
<evidence type="ECO:0000313" key="14">
    <source>
        <dbReference type="Proteomes" id="UP000791440"/>
    </source>
</evidence>
<evidence type="ECO:0000256" key="4">
    <source>
        <dbReference type="ARBA" id="ARBA00022490"/>
    </source>
</evidence>
<evidence type="ECO:0000256" key="5">
    <source>
        <dbReference type="ARBA" id="ARBA00022692"/>
    </source>
</evidence>
<dbReference type="Gene3D" id="6.10.250.2950">
    <property type="match status" value="1"/>
</dbReference>
<keyword evidence="9 12" id="KW-0472">Membrane</keyword>
<evidence type="ECO:0000256" key="12">
    <source>
        <dbReference type="SAM" id="Phobius"/>
    </source>
</evidence>
<evidence type="ECO:0000256" key="2">
    <source>
        <dbReference type="ARBA" id="ARBA00004496"/>
    </source>
</evidence>
<organism evidence="13 14">
    <name type="scientific">Manduca sexta</name>
    <name type="common">Tobacco hawkmoth</name>
    <name type="synonym">Tobacco hornworm</name>
    <dbReference type="NCBI Taxonomy" id="7130"/>
    <lineage>
        <taxon>Eukaryota</taxon>
        <taxon>Metazoa</taxon>
        <taxon>Ecdysozoa</taxon>
        <taxon>Arthropoda</taxon>
        <taxon>Hexapoda</taxon>
        <taxon>Insecta</taxon>
        <taxon>Pterygota</taxon>
        <taxon>Neoptera</taxon>
        <taxon>Endopterygota</taxon>
        <taxon>Lepidoptera</taxon>
        <taxon>Glossata</taxon>
        <taxon>Ditrysia</taxon>
        <taxon>Bombycoidea</taxon>
        <taxon>Sphingidae</taxon>
        <taxon>Sphinginae</taxon>
        <taxon>Sphingini</taxon>
        <taxon>Manduca</taxon>
    </lineage>
</organism>
<dbReference type="EMBL" id="JH669143">
    <property type="protein sequence ID" value="KAG6464321.1"/>
    <property type="molecule type" value="Genomic_DNA"/>
</dbReference>
<dbReference type="Proteomes" id="UP000791440">
    <property type="component" value="Unassembled WGS sequence"/>
</dbReference>
<gene>
    <name evidence="13" type="ORF">O3G_MSEX014435</name>
</gene>
<dbReference type="InterPro" id="IPR009703">
    <property type="entry name" value="Selenoprotein_S"/>
</dbReference>
<dbReference type="PANTHER" id="PTHR28621">
    <property type="entry name" value="SELENOPROTEIN S"/>
    <property type="match status" value="1"/>
</dbReference>
<comment type="similarity">
    <text evidence="3">Belongs to the selenoprotein S family.</text>
</comment>
<dbReference type="GO" id="GO:0030970">
    <property type="term" value="P:retrograde protein transport, ER to cytosol"/>
    <property type="evidence" value="ECO:0007669"/>
    <property type="project" value="TreeGrafter"/>
</dbReference>
<evidence type="ECO:0000256" key="7">
    <source>
        <dbReference type="ARBA" id="ARBA00022933"/>
    </source>
</evidence>
<dbReference type="AlphaFoldDB" id="A0A921ZVQ8"/>
<comment type="caution">
    <text evidence="13">The sequence shown here is derived from an EMBL/GenBank/DDBJ whole genome shotgun (WGS) entry which is preliminary data.</text>
</comment>
<name>A0A921ZVQ8_MANSE</name>
<comment type="subcellular location">
    <subcellularLocation>
        <location evidence="2">Cytoplasm</location>
    </subcellularLocation>
    <subcellularLocation>
        <location evidence="1">Endoplasmic reticulum membrane</location>
        <topology evidence="1">Single-pass membrane protein</topology>
    </subcellularLocation>
</comment>
<evidence type="ECO:0000256" key="11">
    <source>
        <dbReference type="SAM" id="MobiDB-lite"/>
    </source>
</evidence>
<dbReference type="GO" id="GO:0030968">
    <property type="term" value="P:endoplasmic reticulum unfolded protein response"/>
    <property type="evidence" value="ECO:0007669"/>
    <property type="project" value="TreeGrafter"/>
</dbReference>
<sequence length="160" mass="17974">MESVVDEQQSFGSMLLTPASVVLQFLATYGWYVVGATAAALYLLNKLKKRYAAYRQAKEDAEYHKDPDKALARMEAFQRAREQQQEMLREASRRAREAQDKLAEKKRNDTIQRLKRYGADAGRRLAEMDDDASYLPLSGGASTSTYRAPKKKCPGGGCGR</sequence>
<evidence type="ECO:0000256" key="6">
    <source>
        <dbReference type="ARBA" id="ARBA00022824"/>
    </source>
</evidence>
<keyword evidence="10" id="KW-0175">Coiled coil</keyword>
<feature type="coiled-coil region" evidence="10">
    <location>
        <begin position="44"/>
        <end position="108"/>
    </location>
</feature>
<keyword evidence="4" id="KW-0963">Cytoplasm</keyword>
<evidence type="ECO:0000256" key="3">
    <source>
        <dbReference type="ARBA" id="ARBA00011034"/>
    </source>
</evidence>
<dbReference type="GO" id="GO:0036513">
    <property type="term" value="C:Derlin-1 retrotranslocation complex"/>
    <property type="evidence" value="ECO:0007669"/>
    <property type="project" value="TreeGrafter"/>
</dbReference>
<evidence type="ECO:0000256" key="9">
    <source>
        <dbReference type="ARBA" id="ARBA00023136"/>
    </source>
</evidence>
<evidence type="ECO:0000256" key="10">
    <source>
        <dbReference type="SAM" id="Coils"/>
    </source>
</evidence>
<evidence type="ECO:0000256" key="8">
    <source>
        <dbReference type="ARBA" id="ARBA00022989"/>
    </source>
</evidence>
<keyword evidence="6" id="KW-0256">Endoplasmic reticulum</keyword>
<dbReference type="EMBL" id="JH669143">
    <property type="protein sequence ID" value="KAG6464322.1"/>
    <property type="molecule type" value="Genomic_DNA"/>
</dbReference>
<proteinExistence type="inferred from homology"/>
<evidence type="ECO:0008006" key="15">
    <source>
        <dbReference type="Google" id="ProtNLM"/>
    </source>
</evidence>
<accession>A0A921ZVQ8</accession>
<dbReference type="GO" id="GO:0036502">
    <property type="term" value="C:Derlin-1-VIMP complex"/>
    <property type="evidence" value="ECO:0007669"/>
    <property type="project" value="TreeGrafter"/>
</dbReference>
<reference evidence="13" key="1">
    <citation type="journal article" date="2016" name="Insect Biochem. Mol. Biol.">
        <title>Multifaceted biological insights from a draft genome sequence of the tobacco hornworm moth, Manduca sexta.</title>
        <authorList>
            <person name="Kanost M.R."/>
            <person name="Arrese E.L."/>
            <person name="Cao X."/>
            <person name="Chen Y.R."/>
            <person name="Chellapilla S."/>
            <person name="Goldsmith M.R."/>
            <person name="Grosse-Wilde E."/>
            <person name="Heckel D.G."/>
            <person name="Herndon N."/>
            <person name="Jiang H."/>
            <person name="Papanicolaou A."/>
            <person name="Qu J."/>
            <person name="Soulages J.L."/>
            <person name="Vogel H."/>
            <person name="Walters J."/>
            <person name="Waterhouse R.M."/>
            <person name="Ahn S.J."/>
            <person name="Almeida F.C."/>
            <person name="An C."/>
            <person name="Aqrawi P."/>
            <person name="Bretschneider A."/>
            <person name="Bryant W.B."/>
            <person name="Bucks S."/>
            <person name="Chao H."/>
            <person name="Chevignon G."/>
            <person name="Christen J.M."/>
            <person name="Clarke D.F."/>
            <person name="Dittmer N.T."/>
            <person name="Ferguson L.C.F."/>
            <person name="Garavelou S."/>
            <person name="Gordon K.H.J."/>
            <person name="Gunaratna R.T."/>
            <person name="Han Y."/>
            <person name="Hauser F."/>
            <person name="He Y."/>
            <person name="Heidel-Fischer H."/>
            <person name="Hirsh A."/>
            <person name="Hu Y."/>
            <person name="Jiang H."/>
            <person name="Kalra D."/>
            <person name="Klinner C."/>
            <person name="Konig C."/>
            <person name="Kovar C."/>
            <person name="Kroll A.R."/>
            <person name="Kuwar S.S."/>
            <person name="Lee S.L."/>
            <person name="Lehman R."/>
            <person name="Li K."/>
            <person name="Li Z."/>
            <person name="Liang H."/>
            <person name="Lovelace S."/>
            <person name="Lu Z."/>
            <person name="Mansfield J.H."/>
            <person name="McCulloch K.J."/>
            <person name="Mathew T."/>
            <person name="Morton B."/>
            <person name="Muzny D.M."/>
            <person name="Neunemann D."/>
            <person name="Ongeri F."/>
            <person name="Pauchet Y."/>
            <person name="Pu L.L."/>
            <person name="Pyrousis I."/>
            <person name="Rao X.J."/>
            <person name="Redding A."/>
            <person name="Roesel C."/>
            <person name="Sanchez-Gracia A."/>
            <person name="Schaack S."/>
            <person name="Shukla A."/>
            <person name="Tetreau G."/>
            <person name="Wang Y."/>
            <person name="Xiong G.H."/>
            <person name="Traut W."/>
            <person name="Walsh T.K."/>
            <person name="Worley K.C."/>
            <person name="Wu D."/>
            <person name="Wu W."/>
            <person name="Wu Y.Q."/>
            <person name="Zhang X."/>
            <person name="Zou Z."/>
            <person name="Zucker H."/>
            <person name="Briscoe A.D."/>
            <person name="Burmester T."/>
            <person name="Clem R.J."/>
            <person name="Feyereisen R."/>
            <person name="Grimmelikhuijzen C.J.P."/>
            <person name="Hamodrakas S.J."/>
            <person name="Hansson B.S."/>
            <person name="Huguet E."/>
            <person name="Jermiin L.S."/>
            <person name="Lan Q."/>
            <person name="Lehman H.K."/>
            <person name="Lorenzen M."/>
            <person name="Merzendorfer H."/>
            <person name="Michalopoulos I."/>
            <person name="Morton D.B."/>
            <person name="Muthukrishnan S."/>
            <person name="Oakeshott J.G."/>
            <person name="Palmer W."/>
            <person name="Park Y."/>
            <person name="Passarelli A.L."/>
            <person name="Rozas J."/>
            <person name="Schwartz L.M."/>
            <person name="Smith W."/>
            <person name="Southgate A."/>
            <person name="Vilcinskas A."/>
            <person name="Vogt R."/>
            <person name="Wang P."/>
            <person name="Werren J."/>
            <person name="Yu X.Q."/>
            <person name="Zhou J.J."/>
            <person name="Brown S.J."/>
            <person name="Scherer S.E."/>
            <person name="Richards S."/>
            <person name="Blissard G.W."/>
        </authorList>
    </citation>
    <scope>NUCLEOTIDE SEQUENCE</scope>
</reference>